<keyword evidence="4" id="KW-1185">Reference proteome</keyword>
<feature type="transmembrane region" description="Helical" evidence="2">
    <location>
        <begin position="6"/>
        <end position="24"/>
    </location>
</feature>
<evidence type="ECO:0000256" key="1">
    <source>
        <dbReference type="SAM" id="MobiDB-lite"/>
    </source>
</evidence>
<dbReference type="Proteomes" id="UP000590740">
    <property type="component" value="Unassembled WGS sequence"/>
</dbReference>
<comment type="caution">
    <text evidence="3">The sequence shown here is derived from an EMBL/GenBank/DDBJ whole genome shotgun (WGS) entry which is preliminary data.</text>
</comment>
<sequence length="91" mass="10120">MSSGLLLVLAASIMWILFCMRFWYIIDRDHVWQRHLIAIAAGLGGGLIYFVGTMLVQALKEPAPQQPAPIEVKDGSDIRVSPRIKESVGKK</sequence>
<proteinExistence type="predicted"/>
<dbReference type="EMBL" id="JACHIG010000002">
    <property type="protein sequence ID" value="MBB5031594.1"/>
    <property type="molecule type" value="Genomic_DNA"/>
</dbReference>
<organism evidence="3 4">
    <name type="scientific">Prosthecobacter vanneervenii</name>
    <dbReference type="NCBI Taxonomy" id="48466"/>
    <lineage>
        <taxon>Bacteria</taxon>
        <taxon>Pseudomonadati</taxon>
        <taxon>Verrucomicrobiota</taxon>
        <taxon>Verrucomicrobiia</taxon>
        <taxon>Verrucomicrobiales</taxon>
        <taxon>Verrucomicrobiaceae</taxon>
        <taxon>Prosthecobacter</taxon>
    </lineage>
</organism>
<keyword evidence="2" id="KW-0812">Transmembrane</keyword>
<protein>
    <submittedName>
        <fullName evidence="3">Uncharacterized protein</fullName>
    </submittedName>
</protein>
<evidence type="ECO:0000313" key="3">
    <source>
        <dbReference type="EMBL" id="MBB5031594.1"/>
    </source>
</evidence>
<accession>A0A7W8DIY4</accession>
<evidence type="ECO:0000313" key="4">
    <source>
        <dbReference type="Proteomes" id="UP000590740"/>
    </source>
</evidence>
<reference evidence="3 4" key="1">
    <citation type="submission" date="2020-08" db="EMBL/GenBank/DDBJ databases">
        <title>Genomic Encyclopedia of Type Strains, Phase IV (KMG-IV): sequencing the most valuable type-strain genomes for metagenomic binning, comparative biology and taxonomic classification.</title>
        <authorList>
            <person name="Goeker M."/>
        </authorList>
    </citation>
    <scope>NUCLEOTIDE SEQUENCE [LARGE SCALE GENOMIC DNA]</scope>
    <source>
        <strain evidence="3 4">DSM 12252</strain>
    </source>
</reference>
<name>A0A7W8DIY4_9BACT</name>
<keyword evidence="2" id="KW-1133">Transmembrane helix</keyword>
<keyword evidence="2" id="KW-0472">Membrane</keyword>
<evidence type="ECO:0000256" key="2">
    <source>
        <dbReference type="SAM" id="Phobius"/>
    </source>
</evidence>
<feature type="region of interest" description="Disordered" evidence="1">
    <location>
        <begin position="63"/>
        <end position="91"/>
    </location>
</feature>
<dbReference type="RefSeq" id="WP_184338535.1">
    <property type="nucleotide sequence ID" value="NZ_JACHIG010000002.1"/>
</dbReference>
<feature type="transmembrane region" description="Helical" evidence="2">
    <location>
        <begin position="36"/>
        <end position="59"/>
    </location>
</feature>
<dbReference type="AlphaFoldDB" id="A0A7W8DIY4"/>
<gene>
    <name evidence="3" type="ORF">HNQ65_001162</name>
</gene>